<keyword evidence="3" id="KW-0812">Transmembrane</keyword>
<dbReference type="Proteomes" id="UP001604277">
    <property type="component" value="Unassembled WGS sequence"/>
</dbReference>
<sequence>MIAPPPPYVMLEGSSGNNFRPPPYRRNVPRYNSDYKKKSGGRSLCRFICCCYCCLFLVIIILALLVVYFYAVYEPEMPSYKVEKLEVKAFDVQPDFSLNTEFLVTVKADNPNSNIGFIYGKDSSVIVMYTDSNLCTGKLPSFHQGEKNTTIMQVDLKGKSEFGSGLQEAYTVNRDNKRIPLLVKVKVPVSVVVGNFPTRQFVVFVNCSLLVDNLAPNKKISIISSNTTFDLKF</sequence>
<dbReference type="GO" id="GO:0016020">
    <property type="term" value="C:membrane"/>
    <property type="evidence" value="ECO:0007669"/>
    <property type="project" value="UniProtKB-SubCell"/>
</dbReference>
<accession>A0ABD1NXM5</accession>
<evidence type="ECO:0000313" key="6">
    <source>
        <dbReference type="Proteomes" id="UP001604277"/>
    </source>
</evidence>
<dbReference type="PANTHER" id="PTHR31234:SF72">
    <property type="entry name" value="NDR1_HIN1-LIKE PROTEIN 6"/>
    <property type="match status" value="1"/>
</dbReference>
<evidence type="ECO:0000256" key="2">
    <source>
        <dbReference type="ARBA" id="ARBA00023136"/>
    </source>
</evidence>
<keyword evidence="6" id="KW-1185">Reference proteome</keyword>
<evidence type="ECO:0000256" key="1">
    <source>
        <dbReference type="ARBA" id="ARBA00004370"/>
    </source>
</evidence>
<dbReference type="EMBL" id="JBFOLJ010000011">
    <property type="protein sequence ID" value="KAL2493868.1"/>
    <property type="molecule type" value="Genomic_DNA"/>
</dbReference>
<keyword evidence="3" id="KW-1133">Transmembrane helix</keyword>
<organism evidence="4 6">
    <name type="scientific">Forsythia ovata</name>
    <dbReference type="NCBI Taxonomy" id="205694"/>
    <lineage>
        <taxon>Eukaryota</taxon>
        <taxon>Viridiplantae</taxon>
        <taxon>Streptophyta</taxon>
        <taxon>Embryophyta</taxon>
        <taxon>Tracheophyta</taxon>
        <taxon>Spermatophyta</taxon>
        <taxon>Magnoliopsida</taxon>
        <taxon>eudicotyledons</taxon>
        <taxon>Gunneridae</taxon>
        <taxon>Pentapetalae</taxon>
        <taxon>asterids</taxon>
        <taxon>lamiids</taxon>
        <taxon>Lamiales</taxon>
        <taxon>Oleaceae</taxon>
        <taxon>Forsythieae</taxon>
        <taxon>Forsythia</taxon>
    </lineage>
</organism>
<dbReference type="EMBL" id="JBFOLJ010000068">
    <property type="protein sequence ID" value="KAL2456379.1"/>
    <property type="molecule type" value="Genomic_DNA"/>
</dbReference>
<evidence type="ECO:0000313" key="5">
    <source>
        <dbReference type="EMBL" id="KAL2493868.1"/>
    </source>
</evidence>
<proteinExistence type="predicted"/>
<protein>
    <submittedName>
        <fullName evidence="4">Late embryogenesis abundant (LEA) hydroxyproline-rich glycoprotein family</fullName>
    </submittedName>
</protein>
<gene>
    <name evidence="5" type="ORF">Fot_37625</name>
    <name evidence="4" type="ORF">Fot_56899</name>
</gene>
<dbReference type="AlphaFoldDB" id="A0ABD1NXM5"/>
<keyword evidence="2 3" id="KW-0472">Membrane</keyword>
<comment type="caution">
    <text evidence="4">The sequence shown here is derived from an EMBL/GenBank/DDBJ whole genome shotgun (WGS) entry which is preliminary data.</text>
</comment>
<reference evidence="4" key="1">
    <citation type="submission" date="2024-07" db="EMBL/GenBank/DDBJ databases">
        <title>Two chromosome-level genome assemblies of Korean endemic species Abeliophyllum distichum and Forsythia ovata (Oleaceae).</title>
        <authorList>
            <person name="Mun J.H."/>
        </authorList>
    </citation>
    <scope>NUCLEOTIDE SEQUENCE</scope>
    <source>
        <strain evidence="4">KNKB202402200001</strain>
        <tissue evidence="4">Leaf</tissue>
    </source>
</reference>
<dbReference type="PANTHER" id="PTHR31234">
    <property type="entry name" value="LATE EMBRYOGENESIS ABUNDANT (LEA) HYDROXYPROLINE-RICH GLYCOPROTEIN FAMILY"/>
    <property type="match status" value="1"/>
</dbReference>
<comment type="subcellular location">
    <subcellularLocation>
        <location evidence="1">Membrane</location>
    </subcellularLocation>
</comment>
<evidence type="ECO:0000313" key="4">
    <source>
        <dbReference type="EMBL" id="KAL2456379.1"/>
    </source>
</evidence>
<feature type="transmembrane region" description="Helical" evidence="3">
    <location>
        <begin position="44"/>
        <end position="71"/>
    </location>
</feature>
<dbReference type="InterPro" id="IPR044839">
    <property type="entry name" value="NDR1-like"/>
</dbReference>
<name>A0ABD1NXM5_9LAMI</name>
<evidence type="ECO:0000256" key="3">
    <source>
        <dbReference type="SAM" id="Phobius"/>
    </source>
</evidence>
<reference evidence="6" key="2">
    <citation type="submission" date="2024-07" db="EMBL/GenBank/DDBJ databases">
        <title>Two chromosome-level genome assemblies of Korean endemic species Abeliophyllum distichum and Forsythia ovata (Oleaceae).</title>
        <authorList>
            <person name="Jang H."/>
        </authorList>
    </citation>
    <scope>NUCLEOTIDE SEQUENCE [LARGE SCALE GENOMIC DNA]</scope>
</reference>